<dbReference type="Pfam" id="PF04667">
    <property type="entry name" value="Endosulfine"/>
    <property type="match status" value="1"/>
</dbReference>
<dbReference type="InterPro" id="IPR006760">
    <property type="entry name" value="Endosulphine"/>
</dbReference>
<keyword evidence="5" id="KW-1185">Reference proteome</keyword>
<feature type="region of interest" description="Disordered" evidence="3">
    <location>
        <begin position="60"/>
        <end position="133"/>
    </location>
</feature>
<evidence type="ECO:0000256" key="3">
    <source>
        <dbReference type="SAM" id="MobiDB-lite"/>
    </source>
</evidence>
<dbReference type="STRING" id="60172.A0A1V6R4Q6"/>
<feature type="compositionally biased region" description="Basic and acidic residues" evidence="3">
    <location>
        <begin position="87"/>
        <end position="104"/>
    </location>
</feature>
<name>A0A1V6R4Q6_9EURO</name>
<dbReference type="Proteomes" id="UP000191612">
    <property type="component" value="Unassembled WGS sequence"/>
</dbReference>
<evidence type="ECO:0000313" key="4">
    <source>
        <dbReference type="EMBL" id="OQD96449.1"/>
    </source>
</evidence>
<comment type="caution">
    <text evidence="4">The sequence shown here is derived from an EMBL/GenBank/DDBJ whole genome shotgun (WGS) entry which is preliminary data.</text>
</comment>
<comment type="similarity">
    <text evidence="1 2">Belongs to the endosulfine family.</text>
</comment>
<dbReference type="AlphaFoldDB" id="A0A1V6R4Q6"/>
<protein>
    <recommendedName>
        <fullName evidence="2">mRNA stability protein</fullName>
    </recommendedName>
</protein>
<evidence type="ECO:0000256" key="1">
    <source>
        <dbReference type="ARBA" id="ARBA00010520"/>
    </source>
</evidence>
<evidence type="ECO:0000256" key="2">
    <source>
        <dbReference type="RuleBase" id="RU363120"/>
    </source>
</evidence>
<proteinExistence type="inferred from homology"/>
<accession>A0A1V6R4Q6</accession>
<gene>
    <name evidence="4" type="ORF">PENSOL_c016G03519</name>
</gene>
<dbReference type="EMBL" id="MDYO01000016">
    <property type="protein sequence ID" value="OQD96449.1"/>
    <property type="molecule type" value="Genomic_DNA"/>
</dbReference>
<evidence type="ECO:0000313" key="5">
    <source>
        <dbReference type="Proteomes" id="UP000191612"/>
    </source>
</evidence>
<reference evidence="5" key="1">
    <citation type="journal article" date="2017" name="Nat. Microbiol.">
        <title>Global analysis of biosynthetic gene clusters reveals vast potential of secondary metabolite production in Penicillium species.</title>
        <authorList>
            <person name="Nielsen J.C."/>
            <person name="Grijseels S."/>
            <person name="Prigent S."/>
            <person name="Ji B."/>
            <person name="Dainat J."/>
            <person name="Nielsen K.F."/>
            <person name="Frisvad J.C."/>
            <person name="Workman M."/>
            <person name="Nielsen J."/>
        </authorList>
    </citation>
    <scope>NUCLEOTIDE SEQUENCE [LARGE SCALE GENOMIC DNA]</scope>
    <source>
        <strain evidence="5">IBT 29525</strain>
    </source>
</reference>
<feature type="region of interest" description="Disordered" evidence="3">
    <location>
        <begin position="1"/>
        <end position="32"/>
    </location>
</feature>
<organism evidence="4 5">
    <name type="scientific">Penicillium solitum</name>
    <dbReference type="NCBI Taxonomy" id="60172"/>
    <lineage>
        <taxon>Eukaryota</taxon>
        <taxon>Fungi</taxon>
        <taxon>Dikarya</taxon>
        <taxon>Ascomycota</taxon>
        <taxon>Pezizomycotina</taxon>
        <taxon>Eurotiomycetes</taxon>
        <taxon>Eurotiomycetidae</taxon>
        <taxon>Eurotiales</taxon>
        <taxon>Aspergillaceae</taxon>
        <taxon>Penicillium</taxon>
    </lineage>
</organism>
<sequence length="133" mass="14452">MQSGGKGPDLEPLSESDKRNIRKYGKLPRGGLLAQQSKERTYFDSGDFALSAADRITDNGAIKTGRAHPHRESISHPYAPIPAASNVDKDATEELYRKSVDPEKSPLLQEGNIADEEPANEEEGHGNSISHEG</sequence>
<comment type="function">
    <text evidence="2">Plays an essential role in initiation of the G0 program by preventing the degradation of specific nutrient-regulated mRNAs via the 5'-3' mRNA decay pathway.</text>
</comment>